<dbReference type="HOGENOM" id="CLU_1591085_0_0_11"/>
<name>I0H2G6_ACTM4</name>
<accession>I0H2G6</accession>
<keyword evidence="3" id="KW-1185">Reference proteome</keyword>
<feature type="region of interest" description="Disordered" evidence="1">
    <location>
        <begin position="140"/>
        <end position="167"/>
    </location>
</feature>
<dbReference type="Proteomes" id="UP000007882">
    <property type="component" value="Chromosome"/>
</dbReference>
<dbReference type="KEGG" id="ams:AMIS_19830"/>
<dbReference type="AlphaFoldDB" id="I0H2G6"/>
<evidence type="ECO:0000256" key="1">
    <source>
        <dbReference type="SAM" id="MobiDB-lite"/>
    </source>
</evidence>
<feature type="compositionally biased region" description="Basic residues" evidence="1">
    <location>
        <begin position="140"/>
        <end position="150"/>
    </location>
</feature>
<gene>
    <name evidence="2" type="ordered locus">AMIS_19830</name>
</gene>
<organism evidence="2 3">
    <name type="scientific">Actinoplanes missouriensis (strain ATCC 14538 / DSM 43046 / CBS 188.64 / JCM 3121 / NBRC 102363 / NCIMB 12654 / NRRL B-3342 / UNCC 431)</name>
    <dbReference type="NCBI Taxonomy" id="512565"/>
    <lineage>
        <taxon>Bacteria</taxon>
        <taxon>Bacillati</taxon>
        <taxon>Actinomycetota</taxon>
        <taxon>Actinomycetes</taxon>
        <taxon>Micromonosporales</taxon>
        <taxon>Micromonosporaceae</taxon>
        <taxon>Actinoplanes</taxon>
    </lineage>
</organism>
<sequence length="167" mass="18985">MPSLVDLHIRLNQQGTEHLTLLGRAAGWGTYLAFDPPKVDPITGVCEVRLQQHLLIRFDTDDDWKRLLIREVHPWNPATPLSAVPPLERIEKAVNKAAYRPGLERRLLVQPATVEEVRQMLGGEPTVWFDSYERRAARPARVRRRIRRGTPRPEVGWSTPGPPAGPQ</sequence>
<protein>
    <submittedName>
        <fullName evidence="2">Uncharacterized protein</fullName>
    </submittedName>
</protein>
<reference evidence="2 3" key="1">
    <citation type="submission" date="2012-02" db="EMBL/GenBank/DDBJ databases">
        <title>Complete genome sequence of Actinoplanes missouriensis 431 (= NBRC 102363).</title>
        <authorList>
            <person name="Ohnishi Y."/>
            <person name="Ishikawa J."/>
            <person name="Sekine M."/>
            <person name="Hosoyama A."/>
            <person name="Harada T."/>
            <person name="Narita H."/>
            <person name="Hata T."/>
            <person name="Konno Y."/>
            <person name="Tutikane K."/>
            <person name="Fujita N."/>
            <person name="Horinouchi S."/>
            <person name="Hayakawa M."/>
        </authorList>
    </citation>
    <scope>NUCLEOTIDE SEQUENCE [LARGE SCALE GENOMIC DNA]</scope>
    <source>
        <strain evidence="3">ATCC 14538 / DSM 43046 / CBS 188.64 / JCM 3121 / NBRC 102363 / NCIMB 12654 / NRRL B-3342 / UNCC 431</strain>
    </source>
</reference>
<evidence type="ECO:0000313" key="3">
    <source>
        <dbReference type="Proteomes" id="UP000007882"/>
    </source>
</evidence>
<dbReference type="PATRIC" id="fig|512565.3.peg.1989"/>
<evidence type="ECO:0000313" key="2">
    <source>
        <dbReference type="EMBL" id="BAL87203.1"/>
    </source>
</evidence>
<dbReference type="RefSeq" id="WP_014442098.1">
    <property type="nucleotide sequence ID" value="NC_017093.1"/>
</dbReference>
<proteinExistence type="predicted"/>
<dbReference type="EMBL" id="AP012319">
    <property type="protein sequence ID" value="BAL87203.1"/>
    <property type="molecule type" value="Genomic_DNA"/>
</dbReference>